<proteinExistence type="predicted"/>
<organism evidence="1 2">
    <name type="scientific">Mythimna loreyi</name>
    <dbReference type="NCBI Taxonomy" id="667449"/>
    <lineage>
        <taxon>Eukaryota</taxon>
        <taxon>Metazoa</taxon>
        <taxon>Ecdysozoa</taxon>
        <taxon>Arthropoda</taxon>
        <taxon>Hexapoda</taxon>
        <taxon>Insecta</taxon>
        <taxon>Pterygota</taxon>
        <taxon>Neoptera</taxon>
        <taxon>Endopterygota</taxon>
        <taxon>Lepidoptera</taxon>
        <taxon>Glossata</taxon>
        <taxon>Ditrysia</taxon>
        <taxon>Noctuoidea</taxon>
        <taxon>Noctuidae</taxon>
        <taxon>Noctuinae</taxon>
        <taxon>Hadenini</taxon>
        <taxon>Mythimna</taxon>
    </lineage>
</organism>
<dbReference type="EMBL" id="CM056795">
    <property type="protein sequence ID" value="KAJ8720824.1"/>
    <property type="molecule type" value="Genomic_DNA"/>
</dbReference>
<comment type="caution">
    <text evidence="1">The sequence shown here is derived from an EMBL/GenBank/DDBJ whole genome shotgun (WGS) entry which is preliminary data.</text>
</comment>
<gene>
    <name evidence="1" type="ORF">PYW08_006289</name>
</gene>
<accession>A0ACC2QPU3</accession>
<protein>
    <submittedName>
        <fullName evidence="1">Uncharacterized protein</fullName>
    </submittedName>
</protein>
<evidence type="ECO:0000313" key="1">
    <source>
        <dbReference type="EMBL" id="KAJ8720824.1"/>
    </source>
</evidence>
<name>A0ACC2QPU3_9NEOP</name>
<keyword evidence="2" id="KW-1185">Reference proteome</keyword>
<sequence length="204" mass="22961">MTGKSESTVRRILKEGKEGKFSTPAKHRKGRPKIELDDFNLCAIRQKIQFSYTVQKEAPTLRKLLAMAKEELDYKGGHELLGEHGHEVVRLPLYHCDLNPIELICGIAKQKVAARNIGSIDIKKATEEAFNTIGPETWNKCVEHVKKNEQEYYERGRTLYEDIDRLIINVAEDSSDSDSSSDLDSSEDLGSVISGVEHLDSDSD</sequence>
<dbReference type="Proteomes" id="UP001231649">
    <property type="component" value="Chromosome 19"/>
</dbReference>
<evidence type="ECO:0000313" key="2">
    <source>
        <dbReference type="Proteomes" id="UP001231649"/>
    </source>
</evidence>
<reference evidence="1" key="1">
    <citation type="submission" date="2023-03" db="EMBL/GenBank/DDBJ databases">
        <title>Chromosome-level genomes of two armyworms, Mythimna separata and Mythimna loreyi, provide insights into the biosynthesis and reception of sex pheromones.</title>
        <authorList>
            <person name="Zhao H."/>
        </authorList>
    </citation>
    <scope>NUCLEOTIDE SEQUENCE</scope>
    <source>
        <strain evidence="1">BeijingLab</strain>
    </source>
</reference>